<dbReference type="Pfam" id="PF11577">
    <property type="entry name" value="NEMO"/>
    <property type="match status" value="1"/>
</dbReference>
<feature type="compositionally biased region" description="Basic and acidic residues" evidence="3">
    <location>
        <begin position="1"/>
        <end position="14"/>
    </location>
</feature>
<evidence type="ECO:0000256" key="3">
    <source>
        <dbReference type="SAM" id="MobiDB-lite"/>
    </source>
</evidence>
<dbReference type="eggNOG" id="ENOG502S6HT">
    <property type="taxonomic scope" value="Eukaryota"/>
</dbReference>
<dbReference type="GO" id="GO:0005737">
    <property type="term" value="C:cytoplasm"/>
    <property type="evidence" value="ECO:0007669"/>
    <property type="project" value="TreeGrafter"/>
</dbReference>
<reference evidence="6 7" key="1">
    <citation type="journal article" date="2014" name="Nat. Commun.">
        <title>Molecular traces of alternative social organization in a termite genome.</title>
        <authorList>
            <person name="Terrapon N."/>
            <person name="Li C."/>
            <person name="Robertson H.M."/>
            <person name="Ji L."/>
            <person name="Meng X."/>
            <person name="Booth W."/>
            <person name="Chen Z."/>
            <person name="Childers C.P."/>
            <person name="Glastad K.M."/>
            <person name="Gokhale K."/>
            <person name="Gowin J."/>
            <person name="Gronenberg W."/>
            <person name="Hermansen R.A."/>
            <person name="Hu H."/>
            <person name="Hunt B.G."/>
            <person name="Huylmans A.K."/>
            <person name="Khalil S.M."/>
            <person name="Mitchell R.D."/>
            <person name="Munoz-Torres M.C."/>
            <person name="Mustard J.A."/>
            <person name="Pan H."/>
            <person name="Reese J.T."/>
            <person name="Scharf M.E."/>
            <person name="Sun F."/>
            <person name="Vogel H."/>
            <person name="Xiao J."/>
            <person name="Yang W."/>
            <person name="Yang Z."/>
            <person name="Yang Z."/>
            <person name="Zhou J."/>
            <person name="Zhu J."/>
            <person name="Brent C.S."/>
            <person name="Elsik C.G."/>
            <person name="Goodisman M.A."/>
            <person name="Liberles D.A."/>
            <person name="Roe R.M."/>
            <person name="Vargo E.L."/>
            <person name="Vilcinskas A."/>
            <person name="Wang J."/>
            <person name="Bornberg-Bauer E."/>
            <person name="Korb J."/>
            <person name="Zhang G."/>
            <person name="Liebig J."/>
        </authorList>
    </citation>
    <scope>NUCLEOTIDE SEQUENCE [LARGE SCALE GENOMIC DNA]</scope>
    <source>
        <tissue evidence="6">Whole organism</tissue>
    </source>
</reference>
<dbReference type="OMA" id="KCGMILP"/>
<dbReference type="GO" id="GO:0070530">
    <property type="term" value="F:K63-linked polyubiquitin modification-dependent protein binding"/>
    <property type="evidence" value="ECO:0007669"/>
    <property type="project" value="TreeGrafter"/>
</dbReference>
<feature type="coiled-coil region" evidence="2">
    <location>
        <begin position="521"/>
        <end position="600"/>
    </location>
</feature>
<protein>
    <submittedName>
        <fullName evidence="6">Optineurin</fullName>
    </submittedName>
</protein>
<accession>A0A067R4M7</accession>
<feature type="region of interest" description="Disordered" evidence="3">
    <location>
        <begin position="625"/>
        <end position="673"/>
    </location>
</feature>
<dbReference type="GO" id="GO:0005634">
    <property type="term" value="C:nucleus"/>
    <property type="evidence" value="ECO:0007669"/>
    <property type="project" value="TreeGrafter"/>
</dbReference>
<dbReference type="CDD" id="cd09803">
    <property type="entry name" value="UBAN"/>
    <property type="match status" value="1"/>
</dbReference>
<dbReference type="Gene3D" id="1.20.5.390">
    <property type="entry name" value="L1 transposable element, trimerization domain"/>
    <property type="match status" value="1"/>
</dbReference>
<feature type="region of interest" description="Disordered" evidence="3">
    <location>
        <begin position="1"/>
        <end position="70"/>
    </location>
</feature>
<dbReference type="InterPro" id="IPR051301">
    <property type="entry name" value="Optineurin/NFkB_EssMod"/>
</dbReference>
<dbReference type="PANTHER" id="PTHR31553">
    <property type="entry name" value="NF-KAPPA-B ESSENTIAL MODULATOR"/>
    <property type="match status" value="1"/>
</dbReference>
<gene>
    <name evidence="6" type="ORF">L798_12879</name>
</gene>
<feature type="domain" description="NF-kappa-B essential modulator NEMO CC2-LZ" evidence="5">
    <location>
        <begin position="505"/>
        <end position="590"/>
    </location>
</feature>
<evidence type="ECO:0000313" key="7">
    <source>
        <dbReference type="Proteomes" id="UP000027135"/>
    </source>
</evidence>
<evidence type="ECO:0000259" key="5">
    <source>
        <dbReference type="Pfam" id="PF16516"/>
    </source>
</evidence>
<feature type="coiled-coil region" evidence="2">
    <location>
        <begin position="443"/>
        <end position="477"/>
    </location>
</feature>
<dbReference type="OrthoDB" id="6343844at2759"/>
<dbReference type="PANTHER" id="PTHR31553:SF1">
    <property type="entry name" value="NF-KAPPA-B ESSENTIAL MODULATOR"/>
    <property type="match status" value="1"/>
</dbReference>
<evidence type="ECO:0000256" key="2">
    <source>
        <dbReference type="SAM" id="Coils"/>
    </source>
</evidence>
<dbReference type="Proteomes" id="UP000027135">
    <property type="component" value="Unassembled WGS sequence"/>
</dbReference>
<organism evidence="6 7">
    <name type="scientific">Zootermopsis nevadensis</name>
    <name type="common">Dampwood termite</name>
    <dbReference type="NCBI Taxonomy" id="136037"/>
    <lineage>
        <taxon>Eukaryota</taxon>
        <taxon>Metazoa</taxon>
        <taxon>Ecdysozoa</taxon>
        <taxon>Arthropoda</taxon>
        <taxon>Hexapoda</taxon>
        <taxon>Insecta</taxon>
        <taxon>Pterygota</taxon>
        <taxon>Neoptera</taxon>
        <taxon>Polyneoptera</taxon>
        <taxon>Dictyoptera</taxon>
        <taxon>Blattodea</taxon>
        <taxon>Blattoidea</taxon>
        <taxon>Termitoidae</taxon>
        <taxon>Termopsidae</taxon>
        <taxon>Zootermopsis</taxon>
    </lineage>
</organism>
<dbReference type="InParanoid" id="A0A067R4M7"/>
<evidence type="ECO:0000259" key="4">
    <source>
        <dbReference type="Pfam" id="PF11577"/>
    </source>
</evidence>
<dbReference type="GO" id="GO:0043122">
    <property type="term" value="P:regulation of canonical NF-kappaB signal transduction"/>
    <property type="evidence" value="ECO:0007669"/>
    <property type="project" value="TreeGrafter"/>
</dbReference>
<dbReference type="InterPro" id="IPR032419">
    <property type="entry name" value="CC2-LZ_dom"/>
</dbReference>
<feature type="coiled-coil region" evidence="2">
    <location>
        <begin position="151"/>
        <end position="299"/>
    </location>
</feature>
<feature type="compositionally biased region" description="Basic and acidic residues" evidence="3">
    <location>
        <begin position="662"/>
        <end position="671"/>
    </location>
</feature>
<evidence type="ECO:0000256" key="1">
    <source>
        <dbReference type="ARBA" id="ARBA00023054"/>
    </source>
</evidence>
<feature type="domain" description="NF-kappa-B essential modulator NEMO N-terminal" evidence="4">
    <location>
        <begin position="91"/>
        <end position="158"/>
    </location>
</feature>
<dbReference type="InterPro" id="IPR021063">
    <property type="entry name" value="NEMO_N"/>
</dbReference>
<dbReference type="FunCoup" id="A0A067R4M7">
    <property type="interactions" value="669"/>
</dbReference>
<dbReference type="Gene3D" id="1.20.5.990">
    <property type="entry name" value="Nemo cc2-lz domain - 1d5 darpin complex"/>
    <property type="match status" value="1"/>
</dbReference>
<keyword evidence="7" id="KW-1185">Reference proteome</keyword>
<name>A0A067R4M7_ZOONE</name>
<dbReference type="AlphaFoldDB" id="A0A067R4M7"/>
<evidence type="ECO:0000313" key="6">
    <source>
        <dbReference type="EMBL" id="KDR12923.1"/>
    </source>
</evidence>
<proteinExistence type="predicted"/>
<feature type="compositionally biased region" description="Polar residues" evidence="3">
    <location>
        <begin position="37"/>
        <end position="52"/>
    </location>
</feature>
<dbReference type="STRING" id="136037.A0A067R4M7"/>
<sequence length="704" mass="80951">MVKVNESKQDDLHGHWPQSSLPSDDGSFVVLGRSPPQELNTQFTSNMSQQPTVCPAPPPHNSYPGSLPHLESQTLQNSSFVPGVPPTDLSPEEIQRKLHELLQENLKLKDTLCQNNLAMKQQFNTLVMWQNELLRVHKNHKEKFTETKELVLKLRAENAELKNILEAYKKAGSAVPSAAETELMMENAELKGKIAELQQKLSTPVPRKDQLYIAPSSKKEQELSALLEQVNRQLEIAERARRQLTVDVERVTAQRTRLERDMIAQKTEMEEQKEQLQKLQKEKQELEQKITLLMEQQKLHDYVLIKHEEQQQGSLSPIGVQESNSQEIQSLVLQLEEQQTLVSTLTHQLKEERFKLAAALTAEKQTPSTVSDQASHTHDFSGCEEMLEHINSCLDEEAERSSDVDTWLQVESDSTNHCKGKRDAYMKIVNIFEAEVQELKNLVIQERASNEVWKKNLEEEEEKFRNLDSDYQKLVKELHSFHEEQKDKDRHNLAYYEVQARGFTEKIDGMTAQLLNKDEALLQKDKEMSQMKESMKKLELENEAITILKAQVEVYQSDFNAEREARENLAGEKERLAEDLRHLQCRNQQLLDELEMYQQTQFEQMQRQGVPSAPTVASGWNTIATPGRAKLQRPAGSSPGRISPGRPTAPQHQQQPLPPAEQNDRPFRVYDEEVPPPKHYSCPVCNMEFLQVDLLEYHVDTCLE</sequence>
<dbReference type="Pfam" id="PF16516">
    <property type="entry name" value="CC2-LZ"/>
    <property type="match status" value="1"/>
</dbReference>
<keyword evidence="1 2" id="KW-0175">Coiled coil</keyword>
<dbReference type="EMBL" id="KK852981">
    <property type="protein sequence ID" value="KDR12923.1"/>
    <property type="molecule type" value="Genomic_DNA"/>
</dbReference>